<sequence length="45" mass="5302">MYSDYNKKGIVYKNAHLMDKPWGMSEFYVVDLDGNLLKFGQRIDT</sequence>
<evidence type="ECO:0008006" key="3">
    <source>
        <dbReference type="Google" id="ProtNLM"/>
    </source>
</evidence>
<dbReference type="SUPFAM" id="SSF54593">
    <property type="entry name" value="Glyoxalase/Bleomycin resistance protein/Dihydroxybiphenyl dioxygenase"/>
    <property type="match status" value="1"/>
</dbReference>
<evidence type="ECO:0000313" key="1">
    <source>
        <dbReference type="EMBL" id="EOQ96174.1"/>
    </source>
</evidence>
<dbReference type="Proteomes" id="UP000013984">
    <property type="component" value="Unassembled WGS sequence"/>
</dbReference>
<proteinExistence type="predicted"/>
<evidence type="ECO:0000313" key="2">
    <source>
        <dbReference type="Proteomes" id="UP000013984"/>
    </source>
</evidence>
<gene>
    <name evidence="1" type="ORF">LEP1GSC195_3471</name>
</gene>
<dbReference type="AlphaFoldDB" id="R9A2E7"/>
<dbReference type="STRING" id="1218599.LEP1GSC195_3471"/>
<organism evidence="1 2">
    <name type="scientific">Leptospira wolbachii serovar Codice str. CDC</name>
    <dbReference type="NCBI Taxonomy" id="1218599"/>
    <lineage>
        <taxon>Bacteria</taxon>
        <taxon>Pseudomonadati</taxon>
        <taxon>Spirochaetota</taxon>
        <taxon>Spirochaetia</taxon>
        <taxon>Leptospirales</taxon>
        <taxon>Leptospiraceae</taxon>
        <taxon>Leptospira</taxon>
    </lineage>
</organism>
<name>R9A2E7_9LEPT</name>
<accession>R9A2E7</accession>
<protein>
    <recommendedName>
        <fullName evidence="3">Glyoxalase-like domain protein</fullName>
    </recommendedName>
</protein>
<comment type="caution">
    <text evidence="1">The sequence shown here is derived from an EMBL/GenBank/DDBJ whole genome shotgun (WGS) entry which is preliminary data.</text>
</comment>
<dbReference type="Gene3D" id="3.10.180.10">
    <property type="entry name" value="2,3-Dihydroxybiphenyl 1,2-Dioxygenase, domain 1"/>
    <property type="match status" value="1"/>
</dbReference>
<dbReference type="EMBL" id="AOGZ02000014">
    <property type="protein sequence ID" value="EOQ96174.1"/>
    <property type="molecule type" value="Genomic_DNA"/>
</dbReference>
<reference evidence="1" key="1">
    <citation type="submission" date="2013-04" db="EMBL/GenBank/DDBJ databases">
        <authorList>
            <person name="Harkins D.M."/>
            <person name="Durkin A.S."/>
            <person name="Brinkac L.M."/>
            <person name="Haft D.H."/>
            <person name="Selengut J.D."/>
            <person name="Sanka R."/>
            <person name="DePew J."/>
            <person name="Purushe J."/>
            <person name="Galloway R.L."/>
            <person name="Vinetz J.M."/>
            <person name="Sutton G.G."/>
            <person name="Nierman W.C."/>
            <person name="Fouts D.E."/>
        </authorList>
    </citation>
    <scope>NUCLEOTIDE SEQUENCE [LARGE SCALE GENOMIC DNA]</scope>
    <source>
        <strain evidence="1">CDC</strain>
    </source>
</reference>
<dbReference type="InterPro" id="IPR029068">
    <property type="entry name" value="Glyas_Bleomycin-R_OHBP_Dase"/>
</dbReference>
<keyword evidence="2" id="KW-1185">Reference proteome</keyword>